<organism evidence="2 3">
    <name type="scientific">Streptomyces capitiformicae</name>
    <dbReference type="NCBI Taxonomy" id="2014920"/>
    <lineage>
        <taxon>Bacteria</taxon>
        <taxon>Bacillati</taxon>
        <taxon>Actinomycetota</taxon>
        <taxon>Actinomycetes</taxon>
        <taxon>Kitasatosporales</taxon>
        <taxon>Streptomycetaceae</taxon>
        <taxon>Streptomyces</taxon>
    </lineage>
</organism>
<comment type="caution">
    <text evidence="2">The sequence shown here is derived from an EMBL/GenBank/DDBJ whole genome shotgun (WGS) entry which is preliminary data.</text>
</comment>
<protein>
    <submittedName>
        <fullName evidence="2">Uncharacterized protein</fullName>
    </submittedName>
</protein>
<dbReference type="AlphaFoldDB" id="A0A918ZVC9"/>
<dbReference type="EMBL" id="BNAT01000077">
    <property type="protein sequence ID" value="GHE70511.1"/>
    <property type="molecule type" value="Genomic_DNA"/>
</dbReference>
<evidence type="ECO:0000313" key="2">
    <source>
        <dbReference type="EMBL" id="GHE70511.1"/>
    </source>
</evidence>
<name>A0A918ZVC9_9ACTN</name>
<dbReference type="Proteomes" id="UP000603227">
    <property type="component" value="Unassembled WGS sequence"/>
</dbReference>
<evidence type="ECO:0000256" key="1">
    <source>
        <dbReference type="SAM" id="MobiDB-lite"/>
    </source>
</evidence>
<reference evidence="2" key="1">
    <citation type="journal article" date="2014" name="Int. J. Syst. Evol. Microbiol.">
        <title>Complete genome sequence of Corynebacterium casei LMG S-19264T (=DSM 44701T), isolated from a smear-ripened cheese.</title>
        <authorList>
            <consortium name="US DOE Joint Genome Institute (JGI-PGF)"/>
            <person name="Walter F."/>
            <person name="Albersmeier A."/>
            <person name="Kalinowski J."/>
            <person name="Ruckert C."/>
        </authorList>
    </citation>
    <scope>NUCLEOTIDE SEQUENCE</scope>
    <source>
        <strain evidence="2">CGMCC 4.7403</strain>
    </source>
</reference>
<keyword evidence="3" id="KW-1185">Reference proteome</keyword>
<gene>
    <name evidence="2" type="ORF">GCM10017771_94410</name>
</gene>
<sequence length="175" mass="18773">MLPHAAHQVAANQPPIPCRHHQSLMPHPTGGGRPPCHPPIIESRIRVGEACGLQENNEVMVGMRETYIHTRPAAAHGHPPTATLAQPMHDHQRISHITHDPPRTIGTKPADGLRRGSNICSIPHALPSAHDAMVRGRKTGAGALTCAPPSMHARPAPRPDRLWCCGRTVNVPAPG</sequence>
<reference evidence="2" key="2">
    <citation type="submission" date="2020-09" db="EMBL/GenBank/DDBJ databases">
        <authorList>
            <person name="Sun Q."/>
            <person name="Zhou Y."/>
        </authorList>
    </citation>
    <scope>NUCLEOTIDE SEQUENCE</scope>
    <source>
        <strain evidence="2">CGMCC 4.7403</strain>
    </source>
</reference>
<proteinExistence type="predicted"/>
<feature type="region of interest" description="Disordered" evidence="1">
    <location>
        <begin position="1"/>
        <end position="32"/>
    </location>
</feature>
<evidence type="ECO:0000313" key="3">
    <source>
        <dbReference type="Proteomes" id="UP000603227"/>
    </source>
</evidence>
<accession>A0A918ZVC9</accession>